<keyword evidence="9" id="KW-0406">Ion transport</keyword>
<dbReference type="Pfam" id="PF00474">
    <property type="entry name" value="SSF"/>
    <property type="match status" value="1"/>
</dbReference>
<dbReference type="OrthoDB" id="9761931at2"/>
<organism evidence="15 16">
    <name type="scientific">Melioribacter roseus (strain DSM 23840 / JCM 17771 / VKM B-2668 / P3M-2)</name>
    <dbReference type="NCBI Taxonomy" id="1191523"/>
    <lineage>
        <taxon>Bacteria</taxon>
        <taxon>Pseudomonadati</taxon>
        <taxon>Ignavibacteriota</taxon>
        <taxon>Ignavibacteria</taxon>
        <taxon>Ignavibacteriales</taxon>
        <taxon>Melioribacteraceae</taxon>
        <taxon>Melioribacter</taxon>
    </lineage>
</organism>
<feature type="transmembrane region" description="Helical" evidence="14">
    <location>
        <begin position="78"/>
        <end position="99"/>
    </location>
</feature>
<evidence type="ECO:0000256" key="5">
    <source>
        <dbReference type="ARBA" id="ARBA00022692"/>
    </source>
</evidence>
<dbReference type="HOGENOM" id="CLU_019510_1_0_10"/>
<dbReference type="GO" id="GO:0015193">
    <property type="term" value="F:L-proline transmembrane transporter activity"/>
    <property type="evidence" value="ECO:0007669"/>
    <property type="project" value="TreeGrafter"/>
</dbReference>
<dbReference type="PANTHER" id="PTHR48086:SF3">
    <property type="entry name" value="SODIUM_PROLINE SYMPORTER"/>
    <property type="match status" value="1"/>
</dbReference>
<feature type="transmembrane region" description="Helical" evidence="14">
    <location>
        <begin position="193"/>
        <end position="211"/>
    </location>
</feature>
<dbReference type="Proteomes" id="UP000009011">
    <property type="component" value="Chromosome"/>
</dbReference>
<keyword evidence="16" id="KW-1185">Reference proteome</keyword>
<dbReference type="PATRIC" id="fig|1191523.3.peg.1374"/>
<dbReference type="PANTHER" id="PTHR48086">
    <property type="entry name" value="SODIUM/PROLINE SYMPORTER-RELATED"/>
    <property type="match status" value="1"/>
</dbReference>
<keyword evidence="11" id="KW-0739">Sodium transport</keyword>
<feature type="transmembrane region" description="Helical" evidence="14">
    <location>
        <begin position="6"/>
        <end position="24"/>
    </location>
</feature>
<feature type="transmembrane region" description="Helical" evidence="14">
    <location>
        <begin position="165"/>
        <end position="186"/>
    </location>
</feature>
<evidence type="ECO:0000256" key="10">
    <source>
        <dbReference type="ARBA" id="ARBA00023136"/>
    </source>
</evidence>
<evidence type="ECO:0000256" key="4">
    <source>
        <dbReference type="ARBA" id="ARBA00022475"/>
    </source>
</evidence>
<keyword evidence="4" id="KW-1003">Cell membrane</keyword>
<feature type="transmembrane region" description="Helical" evidence="14">
    <location>
        <begin position="573"/>
        <end position="592"/>
    </location>
</feature>
<dbReference type="KEGG" id="mro:MROS_1295"/>
<name>I6YVF6_MELRP</name>
<dbReference type="Gene3D" id="1.20.1730.10">
    <property type="entry name" value="Sodium/glucose cotransporter"/>
    <property type="match status" value="1"/>
</dbReference>
<keyword evidence="8" id="KW-0915">Sodium</keyword>
<dbReference type="eggNOG" id="COG0591">
    <property type="taxonomic scope" value="Bacteria"/>
</dbReference>
<evidence type="ECO:0000256" key="11">
    <source>
        <dbReference type="ARBA" id="ARBA00023201"/>
    </source>
</evidence>
<gene>
    <name evidence="15" type="ordered locus">MROS_1295</name>
</gene>
<accession>I6YVF6</accession>
<feature type="transmembrane region" description="Helical" evidence="14">
    <location>
        <begin position="45"/>
        <end position="72"/>
    </location>
</feature>
<dbReference type="GO" id="GO:0005298">
    <property type="term" value="F:proline:sodium symporter activity"/>
    <property type="evidence" value="ECO:0007669"/>
    <property type="project" value="TreeGrafter"/>
</dbReference>
<keyword evidence="5 14" id="KW-0812">Transmembrane</keyword>
<feature type="transmembrane region" description="Helical" evidence="14">
    <location>
        <begin position="124"/>
        <end position="145"/>
    </location>
</feature>
<feature type="transmembrane region" description="Helical" evidence="14">
    <location>
        <begin position="455"/>
        <end position="473"/>
    </location>
</feature>
<evidence type="ECO:0000256" key="6">
    <source>
        <dbReference type="ARBA" id="ARBA00022847"/>
    </source>
</evidence>
<dbReference type="AlphaFoldDB" id="I6YVF6"/>
<proteinExistence type="inferred from homology"/>
<comment type="subcellular location">
    <subcellularLocation>
        <location evidence="1">Cell membrane</location>
        <topology evidence="1">Multi-pass membrane protein</topology>
    </subcellularLocation>
</comment>
<evidence type="ECO:0000256" key="12">
    <source>
        <dbReference type="ARBA" id="ARBA00033708"/>
    </source>
</evidence>
<comment type="similarity">
    <text evidence="2 13">Belongs to the sodium:solute symporter (SSF) (TC 2.A.21) family.</text>
</comment>
<evidence type="ECO:0000313" key="15">
    <source>
        <dbReference type="EMBL" id="AFN74532.1"/>
    </source>
</evidence>
<evidence type="ECO:0000256" key="8">
    <source>
        <dbReference type="ARBA" id="ARBA00023053"/>
    </source>
</evidence>
<evidence type="ECO:0000256" key="13">
    <source>
        <dbReference type="RuleBase" id="RU362091"/>
    </source>
</evidence>
<dbReference type="InterPro" id="IPR001734">
    <property type="entry name" value="Na/solute_symporter"/>
</dbReference>
<keyword evidence="3" id="KW-0813">Transport</keyword>
<feature type="transmembrane region" description="Helical" evidence="14">
    <location>
        <begin position="253"/>
        <end position="278"/>
    </location>
</feature>
<dbReference type="PROSITE" id="PS50283">
    <property type="entry name" value="NA_SOLUT_SYMP_3"/>
    <property type="match status" value="1"/>
</dbReference>
<sequence>MNLHIVDVSIIVVYLIAMVIAGSYMNRRASKDLDAYFLGGKTIPWYYLSLSNAGGMFDVSGTMWLVYIMFVYGMKSVFIPWIWPLFNQIFMMVYLAIWLRRSNVLTGAEWITTRFDQDTTGGKLAHSVIVIFSIVSVIGFLSYGFVGVGKFAKIFLPWDWHPHVYAIIITLLTGIYVVNGGMFGVVVTDVMQYVLMTVASVIIAIIAMNQVTPEMIAAVTPKGWDNILFGWKLDLDWSGILDSVNDRIASDGYQLFTIFIMMALFKGLFVSMAGPVATQSLQRILASRNAKEAAIMNGFAALVVSVPRYLMVGGLTVLALVFFRPQLIAMGADIDFELILPLAIQNFVPVGLMGIMLAGMFSAHMSTTSSFLNLGPAYFVNDIYKKYFRPNASDKTLVRASYIVSAVVTVASILFGLMIESVDSATQWIVSALWAGSAASNVLKWHWWRFNGYGYFYGMLAGLLIALIMPVAFPDINGLYAYPYILLISGLGSVAGALLTKPENEKLLIKFYSSVRPWGFWEPIKNKVKEIDPSFEENKNFGRDMLNVAVGTVWQVAIMAAPLALVIKNWDTLFWMILIIIATTVALKKNWYDKLELN</sequence>
<keyword evidence="7 14" id="KW-1133">Transmembrane helix</keyword>
<dbReference type="GO" id="GO:0005886">
    <property type="term" value="C:plasma membrane"/>
    <property type="evidence" value="ECO:0007669"/>
    <property type="project" value="UniProtKB-SubCell"/>
</dbReference>
<dbReference type="InterPro" id="IPR038377">
    <property type="entry name" value="Na/Glc_symporter_sf"/>
</dbReference>
<protein>
    <submittedName>
        <fullName evidence="15">Na+/solute symporter</fullName>
    </submittedName>
</protein>
<dbReference type="CDD" id="cd11477">
    <property type="entry name" value="SLC5sbd_u1"/>
    <property type="match status" value="1"/>
</dbReference>
<dbReference type="STRING" id="1191523.MROS_1295"/>
<evidence type="ECO:0000256" key="14">
    <source>
        <dbReference type="SAM" id="Phobius"/>
    </source>
</evidence>
<feature type="transmembrane region" description="Helical" evidence="14">
    <location>
        <begin position="396"/>
        <end position="419"/>
    </location>
</feature>
<evidence type="ECO:0000313" key="16">
    <source>
        <dbReference type="Proteomes" id="UP000009011"/>
    </source>
</evidence>
<evidence type="ECO:0000256" key="2">
    <source>
        <dbReference type="ARBA" id="ARBA00006434"/>
    </source>
</evidence>
<dbReference type="InterPro" id="IPR050277">
    <property type="entry name" value="Sodium:Solute_Symporter"/>
</dbReference>
<reference evidence="15 16" key="1">
    <citation type="journal article" date="2013" name="PLoS ONE">
        <title>Genomic analysis of Melioribacter roseus, facultatively anaerobic organotrophic bacterium representing a novel deep lineage within Bacteriodetes/Chlorobi group.</title>
        <authorList>
            <person name="Kadnikov V.V."/>
            <person name="Mardanov A.V."/>
            <person name="Podosokorskaya O.A."/>
            <person name="Gavrilov S.N."/>
            <person name="Kublanov I.V."/>
            <person name="Beletsky A.V."/>
            <person name="Bonch-Osmolovskaya E.A."/>
            <person name="Ravin N.V."/>
        </authorList>
    </citation>
    <scope>NUCLEOTIDE SEQUENCE [LARGE SCALE GENOMIC DNA]</scope>
    <source>
        <strain evidence="16">JCM 17771 / P3M-2</strain>
    </source>
</reference>
<keyword evidence="6" id="KW-0769">Symport</keyword>
<comment type="catalytic activity">
    <reaction evidence="12">
        <text>L-proline(in) + Na(+)(in) = L-proline(out) + Na(+)(out)</text>
        <dbReference type="Rhea" id="RHEA:28967"/>
        <dbReference type="ChEBI" id="CHEBI:29101"/>
        <dbReference type="ChEBI" id="CHEBI:60039"/>
    </reaction>
</comment>
<feature type="transmembrane region" description="Helical" evidence="14">
    <location>
        <begin position="425"/>
        <end position="443"/>
    </location>
</feature>
<dbReference type="EMBL" id="CP003557">
    <property type="protein sequence ID" value="AFN74532.1"/>
    <property type="molecule type" value="Genomic_DNA"/>
</dbReference>
<evidence type="ECO:0000256" key="1">
    <source>
        <dbReference type="ARBA" id="ARBA00004651"/>
    </source>
</evidence>
<feature type="transmembrane region" description="Helical" evidence="14">
    <location>
        <begin position="343"/>
        <end position="363"/>
    </location>
</feature>
<feature type="transmembrane region" description="Helical" evidence="14">
    <location>
        <begin position="545"/>
        <end position="567"/>
    </location>
</feature>
<feature type="transmembrane region" description="Helical" evidence="14">
    <location>
        <begin position="299"/>
        <end position="323"/>
    </location>
</feature>
<dbReference type="GO" id="GO:0015824">
    <property type="term" value="P:proline transport"/>
    <property type="evidence" value="ECO:0007669"/>
    <property type="project" value="TreeGrafter"/>
</dbReference>
<evidence type="ECO:0000256" key="7">
    <source>
        <dbReference type="ARBA" id="ARBA00022989"/>
    </source>
</evidence>
<keyword evidence="10 14" id="KW-0472">Membrane</keyword>
<evidence type="ECO:0000256" key="9">
    <source>
        <dbReference type="ARBA" id="ARBA00023065"/>
    </source>
</evidence>
<evidence type="ECO:0000256" key="3">
    <source>
        <dbReference type="ARBA" id="ARBA00022448"/>
    </source>
</evidence>
<dbReference type="RefSeq" id="WP_014855967.1">
    <property type="nucleotide sequence ID" value="NC_018178.1"/>
</dbReference>
<feature type="transmembrane region" description="Helical" evidence="14">
    <location>
        <begin position="479"/>
        <end position="500"/>
    </location>
</feature>